<dbReference type="PANTHER" id="PTHR43793:SF1">
    <property type="entry name" value="FAD SYNTHASE"/>
    <property type="match status" value="1"/>
</dbReference>
<dbReference type="InterPro" id="IPR050385">
    <property type="entry name" value="Archaeal_FAD_synthase"/>
</dbReference>
<dbReference type="PANTHER" id="PTHR43793">
    <property type="entry name" value="FAD SYNTHASE"/>
    <property type="match status" value="1"/>
</dbReference>
<evidence type="ECO:0000259" key="3">
    <source>
        <dbReference type="Pfam" id="PF01467"/>
    </source>
</evidence>
<evidence type="ECO:0000256" key="1">
    <source>
        <dbReference type="ARBA" id="ARBA00022679"/>
    </source>
</evidence>
<dbReference type="Pfam" id="PF01467">
    <property type="entry name" value="CTP_transf_like"/>
    <property type="match status" value="1"/>
</dbReference>
<gene>
    <name evidence="4" type="ORF">KDX31_04265</name>
</gene>
<dbReference type="Proteomes" id="UP001059950">
    <property type="component" value="Chromosome"/>
</dbReference>
<dbReference type="EMBL" id="CP073344">
    <property type="protein sequence ID" value="UTW04239.1"/>
    <property type="molecule type" value="Genomic_DNA"/>
</dbReference>
<keyword evidence="1" id="KW-0808">Transferase</keyword>
<dbReference type="InterPro" id="IPR014729">
    <property type="entry name" value="Rossmann-like_a/b/a_fold"/>
</dbReference>
<dbReference type="SUPFAM" id="SSF52374">
    <property type="entry name" value="Nucleotidylyl transferase"/>
    <property type="match status" value="1"/>
</dbReference>
<dbReference type="InterPro" id="IPR004821">
    <property type="entry name" value="Cyt_trans-like"/>
</dbReference>
<sequence length="148" mass="16358">MIVYTVGTFDLLHVGHVALLEYCKSLGAVLAVGVASDEVVRSYKPNVPVIPLEQRMEMLRALRCVDIVLPYYELEYVSGCKEVGADIFVIGEDWGSQPHNVAVEAYLESEGKQIRQVAYNPRTSSSTIKQNVMTQPYKSNGSNVVFAS</sequence>
<evidence type="ECO:0000313" key="4">
    <source>
        <dbReference type="EMBL" id="UTW04239.1"/>
    </source>
</evidence>
<proteinExistence type="predicted"/>
<dbReference type="Gene3D" id="3.40.50.620">
    <property type="entry name" value="HUPs"/>
    <property type="match status" value="1"/>
</dbReference>
<dbReference type="GO" id="GO:0016779">
    <property type="term" value="F:nucleotidyltransferase activity"/>
    <property type="evidence" value="ECO:0007669"/>
    <property type="project" value="UniProtKB-KW"/>
</dbReference>
<feature type="domain" description="Cytidyltransferase-like" evidence="3">
    <location>
        <begin position="4"/>
        <end position="130"/>
    </location>
</feature>
<organism evidence="4 5">
    <name type="scientific">Amphritea atlantica</name>
    <dbReference type="NCBI Taxonomy" id="355243"/>
    <lineage>
        <taxon>Bacteria</taxon>
        <taxon>Pseudomonadati</taxon>
        <taxon>Pseudomonadota</taxon>
        <taxon>Gammaproteobacteria</taxon>
        <taxon>Oceanospirillales</taxon>
        <taxon>Oceanospirillaceae</taxon>
        <taxon>Amphritea</taxon>
    </lineage>
</organism>
<keyword evidence="5" id="KW-1185">Reference proteome</keyword>
<name>A0ABY5GWV3_9GAMM</name>
<evidence type="ECO:0000313" key="5">
    <source>
        <dbReference type="Proteomes" id="UP001059950"/>
    </source>
</evidence>
<dbReference type="NCBIfam" id="TIGR00125">
    <property type="entry name" value="cyt_tran_rel"/>
    <property type="match status" value="1"/>
</dbReference>
<accession>A0ABY5GWV3</accession>
<protein>
    <submittedName>
        <fullName evidence="4">Adenylyltransferase/cytidyltransferase family protein</fullName>
    </submittedName>
</protein>
<reference evidence="4" key="1">
    <citation type="submission" date="2021-04" db="EMBL/GenBank/DDBJ databases">
        <title>Oceanospirillales bacteria with DddD are important DMSP degraders in coastal seawater.</title>
        <authorList>
            <person name="Liu J."/>
        </authorList>
    </citation>
    <scope>NUCLEOTIDE SEQUENCE</scope>
    <source>
        <strain evidence="4">GY6</strain>
    </source>
</reference>
<evidence type="ECO:0000256" key="2">
    <source>
        <dbReference type="ARBA" id="ARBA00022695"/>
    </source>
</evidence>
<keyword evidence="2 4" id="KW-0548">Nucleotidyltransferase</keyword>